<feature type="signal peptide" evidence="2">
    <location>
        <begin position="1"/>
        <end position="28"/>
    </location>
</feature>
<reference evidence="4" key="1">
    <citation type="submission" date="2025-08" db="UniProtKB">
        <authorList>
            <consortium name="RefSeq"/>
        </authorList>
    </citation>
    <scope>IDENTIFICATION</scope>
</reference>
<feature type="chain" id="PRO_5028433411" evidence="2">
    <location>
        <begin position="29"/>
        <end position="183"/>
    </location>
</feature>
<evidence type="ECO:0000256" key="2">
    <source>
        <dbReference type="SAM" id="SignalP"/>
    </source>
</evidence>
<proteinExistence type="predicted"/>
<dbReference type="Proteomes" id="UP000515154">
    <property type="component" value="Linkage group LG7"/>
</dbReference>
<dbReference type="GO" id="GO:1990904">
    <property type="term" value="C:ribonucleoprotein complex"/>
    <property type="evidence" value="ECO:0007669"/>
    <property type="project" value="UniProtKB-KW"/>
</dbReference>
<keyword evidence="2" id="KW-0732">Signal</keyword>
<feature type="compositionally biased region" description="Basic and acidic residues" evidence="1">
    <location>
        <begin position="44"/>
        <end position="112"/>
    </location>
</feature>
<keyword evidence="3" id="KW-1185">Reference proteome</keyword>
<evidence type="ECO:0000256" key="1">
    <source>
        <dbReference type="SAM" id="MobiDB-lite"/>
    </source>
</evidence>
<feature type="compositionally biased region" description="Basic and acidic residues" evidence="1">
    <location>
        <begin position="124"/>
        <end position="155"/>
    </location>
</feature>
<feature type="region of interest" description="Disordered" evidence="1">
    <location>
        <begin position="33"/>
        <end position="160"/>
    </location>
</feature>
<keyword evidence="4" id="KW-0687">Ribonucleoprotein</keyword>
<name>A0A6P7SLG7_9MOLL</name>
<evidence type="ECO:0000313" key="3">
    <source>
        <dbReference type="Proteomes" id="UP000515154"/>
    </source>
</evidence>
<sequence>MMVYRCQQLSLFFLLVVLTSNMISLVTADKRSYDRNPSRYNELGGRDRSDDRSQMGNPHDDRDRRGNARDDRGDRGDRVDRDRDRDRDRGSRDDRHDRMDHSDTDDHNDRDTVYNTIVNPNERGISHSPDDGHNHGYTHNSDHEDNTRANKHGKENGGASIGSQLSWFQRIVLAGTSLLMVVM</sequence>
<dbReference type="RefSeq" id="XP_029638843.1">
    <property type="nucleotide sequence ID" value="XM_029782983.2"/>
</dbReference>
<organism evidence="3 4">
    <name type="scientific">Octopus sinensis</name>
    <name type="common">East Asian common octopus</name>
    <dbReference type="NCBI Taxonomy" id="2607531"/>
    <lineage>
        <taxon>Eukaryota</taxon>
        <taxon>Metazoa</taxon>
        <taxon>Spiralia</taxon>
        <taxon>Lophotrochozoa</taxon>
        <taxon>Mollusca</taxon>
        <taxon>Cephalopoda</taxon>
        <taxon>Coleoidea</taxon>
        <taxon>Octopodiformes</taxon>
        <taxon>Octopoda</taxon>
        <taxon>Incirrata</taxon>
        <taxon>Octopodidae</taxon>
        <taxon>Octopus</taxon>
    </lineage>
</organism>
<gene>
    <name evidence="4" type="primary">LOC115213974</name>
</gene>
<dbReference type="KEGG" id="osn:115213974"/>
<dbReference type="AlphaFoldDB" id="A0A6P7SLG7"/>
<accession>A0A6P7SLG7</accession>
<protein>
    <submittedName>
        <fullName evidence="4">U1 small nuclear ribonucleoprotein 70 kDa</fullName>
    </submittedName>
</protein>
<evidence type="ECO:0000313" key="4">
    <source>
        <dbReference type="RefSeq" id="XP_029638843.1"/>
    </source>
</evidence>